<protein>
    <submittedName>
        <fullName evidence="2">Uncharacterized protein</fullName>
    </submittedName>
</protein>
<sequence length="369" mass="40506">MSQVLSAATRSLDEASEVAAPSTAQAVESSLVSQRVRVRCKGKCGAQWRTGTVTSTNPLEVQVDDWDSAHCWDQVEAKHELEATLALSRLSLSSDVQPPVAPRDSAKPDSLVGFATQRALPRSGGERAEEQQTQALVSQRAAELNLPERLTLGLSVDAIESYIAALPADAVEQCNENRPTINGVRVPANGALNGYVNQWLVARFSEANGGKAYCETLYERGDPGVGVATVFVSWFLETPLATLVDALRQYLRLHPELPPDTKFWVCDFVIRQSSRKLDVTMNDVKKLGECVRAVGHTVLLMEPFDNPMPLRRAGTTQSLCGARTASRRCIHTQASGARFEVVMSAEQQAAFETLHWWMTLTRSRRSCPR</sequence>
<proteinExistence type="predicted"/>
<feature type="region of interest" description="Disordered" evidence="1">
    <location>
        <begin position="1"/>
        <end position="24"/>
    </location>
</feature>
<evidence type="ECO:0000313" key="2">
    <source>
        <dbReference type="EMBL" id="CAE0594304.1"/>
    </source>
</evidence>
<organism evidence="2">
    <name type="scientific">Emiliania huxleyi</name>
    <name type="common">Coccolithophore</name>
    <name type="synonym">Pontosphaera huxleyi</name>
    <dbReference type="NCBI Taxonomy" id="2903"/>
    <lineage>
        <taxon>Eukaryota</taxon>
        <taxon>Haptista</taxon>
        <taxon>Haptophyta</taxon>
        <taxon>Prymnesiophyceae</taxon>
        <taxon>Isochrysidales</taxon>
        <taxon>Noelaerhabdaceae</taxon>
        <taxon>Emiliania</taxon>
    </lineage>
</organism>
<gene>
    <name evidence="2" type="ORF">EHUX00137_LOCUS44337</name>
</gene>
<reference evidence="2" key="1">
    <citation type="submission" date="2021-01" db="EMBL/GenBank/DDBJ databases">
        <authorList>
            <person name="Corre E."/>
            <person name="Pelletier E."/>
            <person name="Niang G."/>
            <person name="Scheremetjew M."/>
            <person name="Finn R."/>
            <person name="Kale V."/>
            <person name="Holt S."/>
            <person name="Cochrane G."/>
            <person name="Meng A."/>
            <person name="Brown T."/>
            <person name="Cohen L."/>
        </authorList>
    </citation>
    <scope>NUCLEOTIDE SEQUENCE</scope>
    <source>
        <strain evidence="2">379</strain>
    </source>
</reference>
<dbReference type="AlphaFoldDB" id="A0A7S3TW89"/>
<name>A0A7S3TW89_EMIHU</name>
<accession>A0A7S3TW89</accession>
<evidence type="ECO:0000256" key="1">
    <source>
        <dbReference type="SAM" id="MobiDB-lite"/>
    </source>
</evidence>
<dbReference type="EMBL" id="HBIR01056957">
    <property type="protein sequence ID" value="CAE0594304.1"/>
    <property type="molecule type" value="Transcribed_RNA"/>
</dbReference>